<protein>
    <recommendedName>
        <fullName evidence="1">Photosystem II Psb31 protein domain-containing protein</fullName>
    </recommendedName>
</protein>
<accession>A0A0G4GQD1</accession>
<dbReference type="EMBL" id="CDMZ01001439">
    <property type="protein sequence ID" value="CEM32656.1"/>
    <property type="molecule type" value="Genomic_DNA"/>
</dbReference>
<dbReference type="InterPro" id="IPR040933">
    <property type="entry name" value="PSII_Pbs31"/>
</dbReference>
<dbReference type="Pfam" id="PF18240">
    <property type="entry name" value="PSII_Pbs31"/>
    <property type="match status" value="1"/>
</dbReference>
<dbReference type="VEuPathDB" id="CryptoDB:Cvel_22911"/>
<feature type="domain" description="Photosystem II Psb31 protein" evidence="1">
    <location>
        <begin position="86"/>
        <end position="169"/>
    </location>
</feature>
<evidence type="ECO:0000259" key="1">
    <source>
        <dbReference type="Pfam" id="PF18240"/>
    </source>
</evidence>
<dbReference type="Gene3D" id="1.20.120.1740">
    <property type="entry name" value="Sodium ion translocating NADH-quinone reductase subunit C-like"/>
    <property type="match status" value="1"/>
</dbReference>
<evidence type="ECO:0000313" key="2">
    <source>
        <dbReference type="EMBL" id="CEM32656.1"/>
    </source>
</evidence>
<proteinExistence type="predicted"/>
<gene>
    <name evidence="2" type="ORF">Cvel_22911</name>
</gene>
<reference evidence="2" key="1">
    <citation type="submission" date="2014-11" db="EMBL/GenBank/DDBJ databases">
        <authorList>
            <person name="Otto D Thomas"/>
            <person name="Naeem Raeece"/>
        </authorList>
    </citation>
    <scope>NUCLEOTIDE SEQUENCE</scope>
</reference>
<organism evidence="2">
    <name type="scientific">Chromera velia CCMP2878</name>
    <dbReference type="NCBI Taxonomy" id="1169474"/>
    <lineage>
        <taxon>Eukaryota</taxon>
        <taxon>Sar</taxon>
        <taxon>Alveolata</taxon>
        <taxon>Colpodellida</taxon>
        <taxon>Chromeraceae</taxon>
        <taxon>Chromera</taxon>
    </lineage>
</organism>
<dbReference type="AlphaFoldDB" id="A0A0G4GQD1"/>
<sequence length="210" mass="22497">MTGLTLRTPPTELPALKMKFLLAVSFCSAATAFLLPASPSLRASRSSLEAHSRRDTVEQVAQAALVAGLVGSLLPRDALADGPVNRASVQRAQGFYGLKVLELESEIQKGNLKKLKKNTGLFDLYAKGAFALSTKEAKADAVAKAEAVKSAIEAGDVGAIKTSYASFKGLLPVELTDPSRNKRDNESYQGYGTEFDWKRTTAFQGNPFRG</sequence>
<name>A0A0G4GQD1_9ALVE</name>